<gene>
    <name evidence="2" type="ORF">BH720_24385</name>
</gene>
<evidence type="ECO:0000259" key="1">
    <source>
        <dbReference type="Pfam" id="PF13472"/>
    </source>
</evidence>
<dbReference type="RefSeq" id="WP_069969830.1">
    <property type="nucleotide sequence ID" value="NZ_CM124774.1"/>
</dbReference>
<dbReference type="InterPro" id="IPR051532">
    <property type="entry name" value="Ester_Hydrolysis_Enzymes"/>
</dbReference>
<dbReference type="GO" id="GO:0004622">
    <property type="term" value="F:phosphatidylcholine lysophospholipase activity"/>
    <property type="evidence" value="ECO:0007669"/>
    <property type="project" value="TreeGrafter"/>
</dbReference>
<dbReference type="PANTHER" id="PTHR30383:SF5">
    <property type="entry name" value="SGNH HYDROLASE-TYPE ESTERASE DOMAIN-CONTAINING PROTEIN"/>
    <property type="match status" value="1"/>
</dbReference>
<evidence type="ECO:0000313" key="2">
    <source>
        <dbReference type="EMBL" id="OEJ72637.1"/>
    </source>
</evidence>
<dbReference type="EMBL" id="MJGC01000121">
    <property type="protein sequence ID" value="OEJ72637.1"/>
    <property type="molecule type" value="Genomic_DNA"/>
</dbReference>
<dbReference type="PANTHER" id="PTHR30383">
    <property type="entry name" value="THIOESTERASE 1/PROTEASE 1/LYSOPHOSPHOLIPASE L1"/>
    <property type="match status" value="1"/>
</dbReference>
<accession>A0A1E5QDC9</accession>
<dbReference type="InterPro" id="IPR036514">
    <property type="entry name" value="SGNH_hydro_sf"/>
</dbReference>
<reference evidence="2" key="1">
    <citation type="submission" date="2016-09" db="EMBL/GenBank/DDBJ databases">
        <title>Draft genome of thermotolerant cyanobacterium Desertifilum sp. strain IPPAS B-1220.</title>
        <authorList>
            <person name="Sinetova M.A."/>
            <person name="Bolakhan K."/>
            <person name="Zayadan B.K."/>
            <person name="Mironov K.S."/>
            <person name="Ustinova V."/>
            <person name="Kupriyanova E.V."/>
            <person name="Sidorov R.A."/>
            <person name="Skrypnik A.N."/>
            <person name="Gogoleva N.E."/>
            <person name="Gogolev Y.V."/>
            <person name="Los D.A."/>
        </authorList>
    </citation>
    <scope>NUCLEOTIDE SEQUENCE [LARGE SCALE GENOMIC DNA]</scope>
    <source>
        <strain evidence="2">IPPAS B-1220</strain>
    </source>
</reference>
<dbReference type="AlphaFoldDB" id="A0A1E5QDC9"/>
<dbReference type="SUPFAM" id="SSF52266">
    <property type="entry name" value="SGNH hydrolase"/>
    <property type="match status" value="1"/>
</dbReference>
<feature type="domain" description="SGNH hydrolase-type esterase" evidence="1">
    <location>
        <begin position="26"/>
        <end position="215"/>
    </location>
</feature>
<dbReference type="InterPro" id="IPR013830">
    <property type="entry name" value="SGNH_hydro"/>
</dbReference>
<proteinExistence type="predicted"/>
<sequence length="246" mass="28413">MHHLETPTVRQLSKSQAYRQPLKLVALGDSLVYGFGDPQGGGWVERLRRWWMSPESAGHVIYNLGVRGDRVKQVGHRLETEFRHRGELRNRVPDLIILSVGVNDTARVARPDGRNYTPFDTFQTEMNSLLDLAKGLCPVLFVGMVPVDESKMPFLDCLYYNHDDQYRYKEATRLACLERDIPYLDIFDLWMAREDHWRLRRLCADGLHPNVKGYQTLLHDVINWEPMAQLASGGIQGNWRSLQHTA</sequence>
<comment type="caution">
    <text evidence="2">The sequence shown here is derived from an EMBL/GenBank/DDBJ whole genome shotgun (WGS) entry which is preliminary data.</text>
</comment>
<dbReference type="Pfam" id="PF13472">
    <property type="entry name" value="Lipase_GDSL_2"/>
    <property type="match status" value="1"/>
</dbReference>
<dbReference type="STRING" id="1781255.BH720_24385"/>
<organism evidence="2">
    <name type="scientific">Desertifilum tharense IPPAS B-1220</name>
    <dbReference type="NCBI Taxonomy" id="1781255"/>
    <lineage>
        <taxon>Bacteria</taxon>
        <taxon>Bacillati</taxon>
        <taxon>Cyanobacteriota</taxon>
        <taxon>Cyanophyceae</taxon>
        <taxon>Desertifilales</taxon>
        <taxon>Desertifilaceae</taxon>
        <taxon>Desertifilum</taxon>
    </lineage>
</organism>
<name>A0A1E5QDC9_9CYAN</name>
<protein>
    <submittedName>
        <fullName evidence="2">G-D-S-L family lipolytic protein</fullName>
    </submittedName>
</protein>
<dbReference type="Gene3D" id="3.40.50.1110">
    <property type="entry name" value="SGNH hydrolase"/>
    <property type="match status" value="1"/>
</dbReference>
<dbReference type="OrthoDB" id="252349at2"/>